<dbReference type="InterPro" id="IPR019861">
    <property type="entry name" value="PorP/SprF_Bacteroidetes"/>
</dbReference>
<evidence type="ECO:0000313" key="2">
    <source>
        <dbReference type="Proteomes" id="UP000191680"/>
    </source>
</evidence>
<dbReference type="EMBL" id="MTBC01000015">
    <property type="protein sequence ID" value="OQD41509.1"/>
    <property type="molecule type" value="Genomic_DNA"/>
</dbReference>
<protein>
    <recommendedName>
        <fullName evidence="3">Type IX secretion system membrane protein PorP/SprF</fullName>
    </recommendedName>
</protein>
<dbReference type="Proteomes" id="UP000191680">
    <property type="component" value="Unassembled WGS sequence"/>
</dbReference>
<evidence type="ECO:0008006" key="3">
    <source>
        <dbReference type="Google" id="ProtNLM"/>
    </source>
</evidence>
<reference evidence="1 2" key="1">
    <citation type="submission" date="2016-12" db="EMBL/GenBank/DDBJ databases">
        <authorList>
            <person name="Song W.-J."/>
            <person name="Kurnit D.M."/>
        </authorList>
    </citation>
    <scope>NUCLEOTIDE SEQUENCE [LARGE SCALE GENOMIC DNA]</scope>
    <source>
        <strain evidence="1 2">HSG9</strain>
    </source>
</reference>
<dbReference type="OrthoDB" id="1114455at2"/>
<dbReference type="Pfam" id="PF11751">
    <property type="entry name" value="PorP_SprF"/>
    <property type="match status" value="1"/>
</dbReference>
<proteinExistence type="predicted"/>
<evidence type="ECO:0000313" key="1">
    <source>
        <dbReference type="EMBL" id="OQD41509.1"/>
    </source>
</evidence>
<accession>A0A1V6LN34</accession>
<dbReference type="NCBIfam" id="TIGR03519">
    <property type="entry name" value="T9SS_PorP_fam"/>
    <property type="match status" value="1"/>
</dbReference>
<sequence>MEMKFKMRNIIIGSIFAVFSIQSISAQQDAQYTQYMFNTLTVNPAYAGSRGQLTAAALYRSQWVGLEGAPETFTLNLHSPIRNNRIGYGISLVNDNIGNGTVQETYLDATISYTIDVARDAKLSFGLKGGGNMLSLDFQKLRNFDEEVVAQDNIDNRFSPNFGLGVYYHTSRFYAGLSAPNILETEYFDNDQADANSVNFLATERINFYFITGYVFDLNGNLKFKPALLTKAVGGAPLQVDVSANFLFNERFSFGAAYRWDAALSALAGFQITDQLMLGLAYDKETTDLGTRRFNDGSFEIFLRFELLKRFQRTISPRFF</sequence>
<keyword evidence="2" id="KW-1185">Reference proteome</keyword>
<comment type="caution">
    <text evidence="1">The sequence shown here is derived from an EMBL/GenBank/DDBJ whole genome shotgun (WGS) entry which is preliminary data.</text>
</comment>
<gene>
    <name evidence="1" type="ORF">BUL40_15545</name>
</gene>
<organism evidence="1 2">
    <name type="scientific">Croceivirga radicis</name>
    <dbReference type="NCBI Taxonomy" id="1929488"/>
    <lineage>
        <taxon>Bacteria</taxon>
        <taxon>Pseudomonadati</taxon>
        <taxon>Bacteroidota</taxon>
        <taxon>Flavobacteriia</taxon>
        <taxon>Flavobacteriales</taxon>
        <taxon>Flavobacteriaceae</taxon>
        <taxon>Croceivirga</taxon>
    </lineage>
</organism>
<name>A0A1V6LN34_9FLAO</name>
<dbReference type="AlphaFoldDB" id="A0A1V6LN34"/>